<feature type="domain" description="CMP/dCMP-type deaminase" evidence="1">
    <location>
        <begin position="17"/>
        <end position="138"/>
    </location>
</feature>
<dbReference type="Gene3D" id="3.40.140.10">
    <property type="entry name" value="Cytidine Deaminase, domain 2"/>
    <property type="match status" value="1"/>
</dbReference>
<dbReference type="InterPro" id="IPR016193">
    <property type="entry name" value="Cytidine_deaminase-like"/>
</dbReference>
<sequence>MTGVVGGGEWEVGGEAGALGAGWHAALSEAWDAYLHGSYPVGACVVDERGQVIARGRNRLSERRAVEQGVISGHDLAHAEVNALLNLTTTPRPECYSWTLLTTLQPCPQCAAIAAMGGMRHVSYAAPDAWIAESNLLTHDPYVARKGVRVSRAPEPVQRAALRLVLVAHLEDGQDPDSPMLRSFASYPDDVHAAAALHAAGTLAALRDQRAPLAEALAVLA</sequence>
<accession>A0ABP3M7E3</accession>
<evidence type="ECO:0000259" key="1">
    <source>
        <dbReference type="PROSITE" id="PS51747"/>
    </source>
</evidence>
<dbReference type="PANTHER" id="PTHR11079">
    <property type="entry name" value="CYTOSINE DEAMINASE FAMILY MEMBER"/>
    <property type="match status" value="1"/>
</dbReference>
<dbReference type="PROSITE" id="PS51747">
    <property type="entry name" value="CYT_DCMP_DEAMINASES_2"/>
    <property type="match status" value="1"/>
</dbReference>
<name>A0ABP3M7E3_9DEIO</name>
<keyword evidence="3" id="KW-1185">Reference proteome</keyword>
<dbReference type="Pfam" id="PF00383">
    <property type="entry name" value="dCMP_cyt_deam_1"/>
    <property type="match status" value="1"/>
</dbReference>
<organism evidence="2 3">
    <name type="scientific">Deinococcus depolymerans</name>
    <dbReference type="NCBI Taxonomy" id="392408"/>
    <lineage>
        <taxon>Bacteria</taxon>
        <taxon>Thermotogati</taxon>
        <taxon>Deinococcota</taxon>
        <taxon>Deinococci</taxon>
        <taxon>Deinococcales</taxon>
        <taxon>Deinococcaceae</taxon>
        <taxon>Deinococcus</taxon>
    </lineage>
</organism>
<dbReference type="EMBL" id="BAAADB010000019">
    <property type="protein sequence ID" value="GAA0512773.1"/>
    <property type="molecule type" value="Genomic_DNA"/>
</dbReference>
<evidence type="ECO:0000313" key="2">
    <source>
        <dbReference type="EMBL" id="GAA0512773.1"/>
    </source>
</evidence>
<dbReference type="Proteomes" id="UP001500191">
    <property type="component" value="Unassembled WGS sequence"/>
</dbReference>
<dbReference type="SUPFAM" id="SSF53927">
    <property type="entry name" value="Cytidine deaminase-like"/>
    <property type="match status" value="1"/>
</dbReference>
<dbReference type="CDD" id="cd01285">
    <property type="entry name" value="nucleoside_deaminase"/>
    <property type="match status" value="1"/>
</dbReference>
<dbReference type="PANTHER" id="PTHR11079:SF179">
    <property type="entry name" value="TRNA(ADENINE(34)) DEAMINASE, CHLOROPLASTIC"/>
    <property type="match status" value="1"/>
</dbReference>
<evidence type="ECO:0000313" key="3">
    <source>
        <dbReference type="Proteomes" id="UP001500191"/>
    </source>
</evidence>
<proteinExistence type="predicted"/>
<gene>
    <name evidence="2" type="ORF">GCM10008937_20590</name>
</gene>
<reference evidence="3" key="1">
    <citation type="journal article" date="2019" name="Int. J. Syst. Evol. Microbiol.">
        <title>The Global Catalogue of Microorganisms (GCM) 10K type strain sequencing project: providing services to taxonomists for standard genome sequencing and annotation.</title>
        <authorList>
            <consortium name="The Broad Institute Genomics Platform"/>
            <consortium name="The Broad Institute Genome Sequencing Center for Infectious Disease"/>
            <person name="Wu L."/>
            <person name="Ma J."/>
        </authorList>
    </citation>
    <scope>NUCLEOTIDE SEQUENCE [LARGE SCALE GENOMIC DNA]</scope>
    <source>
        <strain evidence="3">JCM 14368</strain>
    </source>
</reference>
<protein>
    <recommendedName>
        <fullName evidence="1">CMP/dCMP-type deaminase domain-containing protein</fullName>
    </recommendedName>
</protein>
<dbReference type="InterPro" id="IPR002125">
    <property type="entry name" value="CMP_dCMP_dom"/>
</dbReference>
<comment type="caution">
    <text evidence="2">The sequence shown here is derived from an EMBL/GenBank/DDBJ whole genome shotgun (WGS) entry which is preliminary data.</text>
</comment>